<keyword evidence="2" id="KW-1185">Reference proteome</keyword>
<evidence type="ECO:0000313" key="2">
    <source>
        <dbReference type="Proteomes" id="UP001627154"/>
    </source>
</evidence>
<comment type="caution">
    <text evidence="1">The sequence shown here is derived from an EMBL/GenBank/DDBJ whole genome shotgun (WGS) entry which is preliminary data.</text>
</comment>
<name>A0ABD2X8G5_9HYME</name>
<reference evidence="1 2" key="1">
    <citation type="journal article" date="2024" name="bioRxiv">
        <title>A reference genome for Trichogramma kaykai: A tiny desert-dwelling parasitoid wasp with competing sex-ratio distorters.</title>
        <authorList>
            <person name="Culotta J."/>
            <person name="Lindsey A.R."/>
        </authorList>
    </citation>
    <scope>NUCLEOTIDE SEQUENCE [LARGE SCALE GENOMIC DNA]</scope>
    <source>
        <strain evidence="1 2">KSX58</strain>
    </source>
</reference>
<sequence>MAILSDTMIDQQLELLITCSTAKEMYDQLRSIHADQSECNKAALLQRFYQCQMEPKESVMSFVTKVKNIALQLKDMGEEKSDATLLAKVISCLPEKFG</sequence>
<dbReference type="Proteomes" id="UP001627154">
    <property type="component" value="Unassembled WGS sequence"/>
</dbReference>
<accession>A0ABD2X8G5</accession>
<protein>
    <submittedName>
        <fullName evidence="1">Uncharacterized protein</fullName>
    </submittedName>
</protein>
<dbReference type="Pfam" id="PF14223">
    <property type="entry name" value="Retrotran_gag_2"/>
    <property type="match status" value="1"/>
</dbReference>
<evidence type="ECO:0000313" key="1">
    <source>
        <dbReference type="EMBL" id="KAL3401430.1"/>
    </source>
</evidence>
<organism evidence="1 2">
    <name type="scientific">Trichogramma kaykai</name>
    <dbReference type="NCBI Taxonomy" id="54128"/>
    <lineage>
        <taxon>Eukaryota</taxon>
        <taxon>Metazoa</taxon>
        <taxon>Ecdysozoa</taxon>
        <taxon>Arthropoda</taxon>
        <taxon>Hexapoda</taxon>
        <taxon>Insecta</taxon>
        <taxon>Pterygota</taxon>
        <taxon>Neoptera</taxon>
        <taxon>Endopterygota</taxon>
        <taxon>Hymenoptera</taxon>
        <taxon>Apocrita</taxon>
        <taxon>Proctotrupomorpha</taxon>
        <taxon>Chalcidoidea</taxon>
        <taxon>Trichogrammatidae</taxon>
        <taxon>Trichogramma</taxon>
    </lineage>
</organism>
<proteinExistence type="predicted"/>
<gene>
    <name evidence="1" type="ORF">TKK_005275</name>
</gene>
<dbReference type="EMBL" id="JBJJXI010000045">
    <property type="protein sequence ID" value="KAL3401430.1"/>
    <property type="molecule type" value="Genomic_DNA"/>
</dbReference>
<dbReference type="AlphaFoldDB" id="A0ABD2X8G5"/>